<evidence type="ECO:0000256" key="24">
    <source>
        <dbReference type="ARBA" id="ARBA00031357"/>
    </source>
</evidence>
<dbReference type="FunFam" id="4.10.740.10:FF:000001">
    <property type="entry name" value="vitamin K-dependent protein S"/>
    <property type="match status" value="1"/>
</dbReference>
<keyword evidence="12" id="KW-0479">Metal-binding</keyword>
<evidence type="ECO:0000313" key="32">
    <source>
        <dbReference type="EMBL" id="KAI1898075.1"/>
    </source>
</evidence>
<dbReference type="InterPro" id="IPR001314">
    <property type="entry name" value="Peptidase_S1A"/>
</dbReference>
<evidence type="ECO:0000259" key="29">
    <source>
        <dbReference type="PROSITE" id="PS50026"/>
    </source>
</evidence>
<evidence type="ECO:0000256" key="10">
    <source>
        <dbReference type="ARBA" id="ARBA00022670"/>
    </source>
</evidence>
<keyword evidence="6" id="KW-0301">Gamma-carboxyglutamic acid</keyword>
<dbReference type="SUPFAM" id="SSF50494">
    <property type="entry name" value="Trypsin-like serine proteases"/>
    <property type="match status" value="1"/>
</dbReference>
<dbReference type="FunFam" id="2.10.25.10:FF:000420">
    <property type="entry name" value="Coagulation factor VII"/>
    <property type="match status" value="1"/>
</dbReference>
<dbReference type="GO" id="GO:0005615">
    <property type="term" value="C:extracellular space"/>
    <property type="evidence" value="ECO:0007669"/>
    <property type="project" value="TreeGrafter"/>
</dbReference>
<dbReference type="InterPro" id="IPR033116">
    <property type="entry name" value="TRYPSIN_SER"/>
</dbReference>
<protein>
    <recommendedName>
        <fullName evidence="5">Coagulation factor IX</fullName>
        <ecNumber evidence="4">3.4.21.22</ecNumber>
    </recommendedName>
    <alternativeName>
        <fullName evidence="24">Christmas factor</fullName>
    </alternativeName>
</protein>
<dbReference type="InterPro" id="IPR001881">
    <property type="entry name" value="EGF-like_Ca-bd_dom"/>
</dbReference>
<evidence type="ECO:0000259" key="31">
    <source>
        <dbReference type="PROSITE" id="PS50998"/>
    </source>
</evidence>
<keyword evidence="21 25" id="KW-1015">Disulfide bond</keyword>
<feature type="domain" description="EGF-like" evidence="29">
    <location>
        <begin position="88"/>
        <end position="124"/>
    </location>
</feature>
<evidence type="ECO:0000256" key="4">
    <source>
        <dbReference type="ARBA" id="ARBA00012066"/>
    </source>
</evidence>
<keyword evidence="11" id="KW-0356">Hemostasis</keyword>
<reference evidence="32" key="1">
    <citation type="submission" date="2021-01" db="EMBL/GenBank/DDBJ databases">
        <authorList>
            <person name="Zahm M."/>
            <person name="Roques C."/>
            <person name="Cabau C."/>
            <person name="Klopp C."/>
            <person name="Donnadieu C."/>
            <person name="Jouanno E."/>
            <person name="Lampietro C."/>
            <person name="Louis A."/>
            <person name="Herpin A."/>
            <person name="Echchiki A."/>
            <person name="Berthelot C."/>
            <person name="Parey E."/>
            <person name="Roest-Crollius H."/>
            <person name="Braasch I."/>
            <person name="Postlethwait J."/>
            <person name="Bobe J."/>
            <person name="Montfort J."/>
            <person name="Bouchez O."/>
            <person name="Begum T."/>
            <person name="Mejri S."/>
            <person name="Adams A."/>
            <person name="Chen W.-J."/>
            <person name="Guiguen Y."/>
        </authorList>
    </citation>
    <scope>NUCLEOTIDE SEQUENCE</scope>
    <source>
        <tissue evidence="32">Blood</tissue>
    </source>
</reference>
<evidence type="ECO:0000256" key="25">
    <source>
        <dbReference type="PROSITE-ProRule" id="PRU00076"/>
    </source>
</evidence>
<dbReference type="InterPro" id="IPR000152">
    <property type="entry name" value="EGF-type_Asp/Asn_hydroxyl_site"/>
</dbReference>
<comment type="caution">
    <text evidence="25">Lacks conserved residue(s) required for the propagation of feature annotation.</text>
</comment>
<dbReference type="PROSITE" id="PS50240">
    <property type="entry name" value="TRYPSIN_DOM"/>
    <property type="match status" value="1"/>
</dbReference>
<dbReference type="PANTHER" id="PTHR24278:SF31">
    <property type="entry name" value="COAGULATION FACTOR IX"/>
    <property type="match status" value="1"/>
</dbReference>
<dbReference type="EMBL" id="JAERUA010000006">
    <property type="protein sequence ID" value="KAI1898075.1"/>
    <property type="molecule type" value="Genomic_DNA"/>
</dbReference>
<dbReference type="PRINTS" id="PR00010">
    <property type="entry name" value="EGFBLOOD"/>
</dbReference>
<evidence type="ECO:0000256" key="12">
    <source>
        <dbReference type="ARBA" id="ARBA00022723"/>
    </source>
</evidence>
<feature type="domain" description="Gla" evidence="31">
    <location>
        <begin position="42"/>
        <end position="88"/>
    </location>
</feature>
<keyword evidence="23" id="KW-0379">Hydroxylation</keyword>
<evidence type="ECO:0000256" key="15">
    <source>
        <dbReference type="ARBA" id="ARBA00022801"/>
    </source>
</evidence>
<evidence type="ECO:0000256" key="28">
    <source>
        <dbReference type="SAM" id="SignalP"/>
    </source>
</evidence>
<dbReference type="InterPro" id="IPR000742">
    <property type="entry name" value="EGF"/>
</dbReference>
<evidence type="ECO:0000256" key="6">
    <source>
        <dbReference type="ARBA" id="ARBA00022479"/>
    </source>
</evidence>
<evidence type="ECO:0000256" key="19">
    <source>
        <dbReference type="ARBA" id="ARBA00023084"/>
    </source>
</evidence>
<keyword evidence="8 25" id="KW-0245">EGF-like domain</keyword>
<dbReference type="SMART" id="SM00069">
    <property type="entry name" value="GLA"/>
    <property type="match status" value="1"/>
</dbReference>
<dbReference type="GO" id="GO:0004252">
    <property type="term" value="F:serine-type endopeptidase activity"/>
    <property type="evidence" value="ECO:0007669"/>
    <property type="project" value="UniProtKB-EC"/>
</dbReference>
<evidence type="ECO:0000256" key="14">
    <source>
        <dbReference type="ARBA" id="ARBA00022737"/>
    </source>
</evidence>
<dbReference type="SMART" id="SM00020">
    <property type="entry name" value="Tryp_SPc"/>
    <property type="match status" value="1"/>
</dbReference>
<dbReference type="GO" id="GO:0006508">
    <property type="term" value="P:proteolysis"/>
    <property type="evidence" value="ECO:0007669"/>
    <property type="project" value="UniProtKB-KW"/>
</dbReference>
<dbReference type="InterPro" id="IPR009003">
    <property type="entry name" value="Peptidase_S1_PA"/>
</dbReference>
<dbReference type="Pfam" id="PF00089">
    <property type="entry name" value="Trypsin"/>
    <property type="match status" value="1"/>
</dbReference>
<dbReference type="GO" id="GO:0007596">
    <property type="term" value="P:blood coagulation"/>
    <property type="evidence" value="ECO:0007669"/>
    <property type="project" value="UniProtKB-KW"/>
</dbReference>
<keyword evidence="19" id="KW-0094">Blood coagulation</keyword>
<dbReference type="PROSITE" id="PS50026">
    <property type="entry name" value="EGF_3"/>
    <property type="match status" value="1"/>
</dbReference>
<dbReference type="SUPFAM" id="SSF57196">
    <property type="entry name" value="EGF/Laminin"/>
    <property type="match status" value="1"/>
</dbReference>
<feature type="domain" description="Peptidase S1" evidence="30">
    <location>
        <begin position="265"/>
        <end position="502"/>
    </location>
</feature>
<evidence type="ECO:0000256" key="16">
    <source>
        <dbReference type="ARBA" id="ARBA00022825"/>
    </source>
</evidence>
<dbReference type="PROSITE" id="PS50998">
    <property type="entry name" value="GLA_2"/>
    <property type="match status" value="1"/>
</dbReference>
<dbReference type="PIRSF" id="PIRSF001143">
    <property type="entry name" value="Factor_X"/>
    <property type="match status" value="1"/>
</dbReference>
<dbReference type="PRINTS" id="PR00001">
    <property type="entry name" value="GLABLOOD"/>
</dbReference>
<evidence type="ECO:0000256" key="1">
    <source>
        <dbReference type="ARBA" id="ARBA00001368"/>
    </source>
</evidence>
<accession>A0A8T3DUY4</accession>
<dbReference type="PROSITE" id="PS00011">
    <property type="entry name" value="GLA_1"/>
    <property type="match status" value="1"/>
</dbReference>
<evidence type="ECO:0000256" key="17">
    <source>
        <dbReference type="ARBA" id="ARBA00022837"/>
    </source>
</evidence>
<dbReference type="PROSITE" id="PS01187">
    <property type="entry name" value="EGF_CA"/>
    <property type="match status" value="1"/>
</dbReference>
<feature type="chain" id="PRO_5035776049" description="Coagulation factor IX" evidence="28">
    <location>
        <begin position="24"/>
        <end position="517"/>
    </location>
</feature>
<comment type="caution">
    <text evidence="32">The sequence shown here is derived from an EMBL/GenBank/DDBJ whole genome shotgun (WGS) entry which is preliminary data.</text>
</comment>
<dbReference type="SMART" id="SM00179">
    <property type="entry name" value="EGF_CA"/>
    <property type="match status" value="1"/>
</dbReference>
<dbReference type="Pfam" id="PF00008">
    <property type="entry name" value="EGF"/>
    <property type="match status" value="1"/>
</dbReference>
<name>A0A8T3DUY4_9TELE</name>
<dbReference type="InterPro" id="IPR000294">
    <property type="entry name" value="GLA_domain"/>
</dbReference>
<gene>
    <name evidence="32" type="ORF">AGOR_G00068610</name>
</gene>
<feature type="disulfide bond" evidence="25">
    <location>
        <begin position="114"/>
        <end position="123"/>
    </location>
</feature>
<dbReference type="InterPro" id="IPR017857">
    <property type="entry name" value="Coagulation_fac-like_Gla_dom"/>
</dbReference>
<dbReference type="Proteomes" id="UP000829720">
    <property type="component" value="Unassembled WGS sequence"/>
</dbReference>
<keyword evidence="16 26" id="KW-0720">Serine protease</keyword>
<keyword evidence="33" id="KW-1185">Reference proteome</keyword>
<evidence type="ECO:0000256" key="22">
    <source>
        <dbReference type="ARBA" id="ARBA00023180"/>
    </source>
</evidence>
<keyword evidence="18" id="KW-0460">Magnesium</keyword>
<feature type="region of interest" description="Disordered" evidence="27">
    <location>
        <begin position="218"/>
        <end position="243"/>
    </location>
</feature>
<evidence type="ECO:0000256" key="21">
    <source>
        <dbReference type="ARBA" id="ARBA00023157"/>
    </source>
</evidence>
<evidence type="ECO:0000256" key="2">
    <source>
        <dbReference type="ARBA" id="ARBA00002741"/>
    </source>
</evidence>
<dbReference type="CDD" id="cd00190">
    <property type="entry name" value="Tryp_SPc"/>
    <property type="match status" value="1"/>
</dbReference>
<keyword evidence="17" id="KW-0106">Calcium</keyword>
<dbReference type="InterPro" id="IPR043504">
    <property type="entry name" value="Peptidase_S1_PA_chymotrypsin"/>
</dbReference>
<dbReference type="PROSITE" id="PS01186">
    <property type="entry name" value="EGF_2"/>
    <property type="match status" value="1"/>
</dbReference>
<keyword evidence="22" id="KW-0325">Glycoprotein</keyword>
<keyword evidence="14" id="KW-0677">Repeat</keyword>
<evidence type="ECO:0000256" key="9">
    <source>
        <dbReference type="ARBA" id="ARBA00022553"/>
    </source>
</evidence>
<dbReference type="Gene3D" id="2.10.25.10">
    <property type="entry name" value="Laminin"/>
    <property type="match status" value="2"/>
</dbReference>
<dbReference type="Pfam" id="PF14670">
    <property type="entry name" value="FXa_inhibition"/>
    <property type="match status" value="1"/>
</dbReference>
<sequence length="517" mass="57797">MAHIHVFLTLVVWELLLEPSCGASVFLPQSSADAVLTRQKRHNSGIFEEVWKGNLERECLEERCDLEEAREVFENTEKTMEFWVGYIDSNQCLSSPCQNGGECKDNLRSYFCKCPTGYAGRDCEIETERLCVVNNGGCMHYCEMEEERGRVCDCASGYRLGEDGMICEPAVEFPCGRPVTTGIHSLSRSLNPVELSYPVLNTTQMPLNITQLPLNTTATTSATDSTTAPPTQTPTLRPSRSKLPALFQPQPLPTVRVQHAIDKRIIGGLEVVQGEIPWQVALVDKTSQQVFCGGSILSELWVITAAHCLREGMESSLIVRVGEHNIYYTDDNEQDIAVAEWHLHPRYKPRINPYNHDIALLRLSSPIHYSKYALPICLGPKVFTEELVEAGPLATVSGWGRVRFQGAESSVLQKVQVPFVGRIECKDSSSDRISHFMFCAGYYEEEKDACQGDSGGPHTNPYHDTWFLTGIVSWGEECAKEGKYGVYTRVSHYYRWILHVTGITKGALTSSDPDPEL</sequence>
<dbReference type="Pfam" id="PF00594">
    <property type="entry name" value="Gla"/>
    <property type="match status" value="1"/>
</dbReference>
<dbReference type="InterPro" id="IPR035972">
    <property type="entry name" value="GLA-like_dom_SF"/>
</dbReference>
<dbReference type="OrthoDB" id="8909918at2759"/>
<keyword evidence="13 28" id="KW-0732">Signal</keyword>
<comment type="subcellular location">
    <subcellularLocation>
        <location evidence="3">Secreted</location>
    </subcellularLocation>
</comment>
<keyword evidence="9" id="KW-0597">Phosphoprotein</keyword>
<evidence type="ECO:0000256" key="26">
    <source>
        <dbReference type="RuleBase" id="RU363034"/>
    </source>
</evidence>
<dbReference type="InterPro" id="IPR018114">
    <property type="entry name" value="TRYPSIN_HIS"/>
</dbReference>
<dbReference type="PROSITE" id="PS00022">
    <property type="entry name" value="EGF_1"/>
    <property type="match status" value="1"/>
</dbReference>
<evidence type="ECO:0000256" key="20">
    <source>
        <dbReference type="ARBA" id="ARBA00023145"/>
    </source>
</evidence>
<keyword evidence="20" id="KW-0865">Zymogen</keyword>
<feature type="signal peptide" evidence="28">
    <location>
        <begin position="1"/>
        <end position="23"/>
    </location>
</feature>
<dbReference type="Gene3D" id="4.10.740.10">
    <property type="entry name" value="Coagulation Factor IX"/>
    <property type="match status" value="1"/>
</dbReference>
<keyword evidence="15 26" id="KW-0378">Hydrolase</keyword>
<evidence type="ECO:0000256" key="23">
    <source>
        <dbReference type="ARBA" id="ARBA00023278"/>
    </source>
</evidence>
<evidence type="ECO:0000256" key="5">
    <source>
        <dbReference type="ARBA" id="ARBA00019454"/>
    </source>
</evidence>
<dbReference type="CDD" id="cd00054">
    <property type="entry name" value="EGF_CA"/>
    <property type="match status" value="1"/>
</dbReference>
<keyword evidence="10 26" id="KW-0645">Protease</keyword>
<evidence type="ECO:0000256" key="7">
    <source>
        <dbReference type="ARBA" id="ARBA00022525"/>
    </source>
</evidence>
<dbReference type="AlphaFoldDB" id="A0A8T3DUY4"/>
<comment type="function">
    <text evidence="2">Factor IX is a vitamin K-dependent plasma protein that participates in the intrinsic pathway of blood coagulation by converting factor X to its active form in the presence of Ca(2+) ions, phospholipids, and factor VIIIa.</text>
</comment>
<evidence type="ECO:0000256" key="13">
    <source>
        <dbReference type="ARBA" id="ARBA00022729"/>
    </source>
</evidence>
<dbReference type="PROSITE" id="PS00135">
    <property type="entry name" value="TRYPSIN_SER"/>
    <property type="match status" value="1"/>
</dbReference>
<evidence type="ECO:0000259" key="30">
    <source>
        <dbReference type="PROSITE" id="PS50240"/>
    </source>
</evidence>
<proteinExistence type="predicted"/>
<dbReference type="PANTHER" id="PTHR24278">
    <property type="entry name" value="COAGULATION FACTOR"/>
    <property type="match status" value="1"/>
</dbReference>
<dbReference type="Gene3D" id="2.40.10.10">
    <property type="entry name" value="Trypsin-like serine proteases"/>
    <property type="match status" value="2"/>
</dbReference>
<comment type="catalytic activity">
    <reaction evidence="1">
        <text>Selective cleavage of Arg-|-Ile bond in factor X to form factor Xa.</text>
        <dbReference type="EC" id="3.4.21.22"/>
    </reaction>
</comment>
<dbReference type="PROSITE" id="PS00134">
    <property type="entry name" value="TRYPSIN_HIS"/>
    <property type="match status" value="1"/>
</dbReference>
<dbReference type="InterPro" id="IPR012224">
    <property type="entry name" value="Pept_S1A_FX"/>
</dbReference>
<keyword evidence="7" id="KW-0964">Secreted</keyword>
<dbReference type="EC" id="3.4.21.22" evidence="4"/>
<dbReference type="FunFam" id="2.40.10.10:FF:000013">
    <property type="entry name" value="Coagulation factor X"/>
    <property type="match status" value="1"/>
</dbReference>
<dbReference type="InterPro" id="IPR018097">
    <property type="entry name" value="EGF_Ca-bd_CS"/>
</dbReference>
<evidence type="ECO:0000256" key="18">
    <source>
        <dbReference type="ARBA" id="ARBA00022842"/>
    </source>
</evidence>
<dbReference type="PROSITE" id="PS00010">
    <property type="entry name" value="ASX_HYDROXYL"/>
    <property type="match status" value="1"/>
</dbReference>
<feature type="compositionally biased region" description="Low complexity" evidence="27">
    <location>
        <begin position="218"/>
        <end position="235"/>
    </location>
</feature>
<dbReference type="InterPro" id="IPR001254">
    <property type="entry name" value="Trypsin_dom"/>
</dbReference>
<dbReference type="PRINTS" id="PR00722">
    <property type="entry name" value="CHYMOTRYPSIN"/>
</dbReference>
<organism evidence="32 33">
    <name type="scientific">Albula goreensis</name>
    <dbReference type="NCBI Taxonomy" id="1534307"/>
    <lineage>
        <taxon>Eukaryota</taxon>
        <taxon>Metazoa</taxon>
        <taxon>Chordata</taxon>
        <taxon>Craniata</taxon>
        <taxon>Vertebrata</taxon>
        <taxon>Euteleostomi</taxon>
        <taxon>Actinopterygii</taxon>
        <taxon>Neopterygii</taxon>
        <taxon>Teleostei</taxon>
        <taxon>Albuliformes</taxon>
        <taxon>Albulidae</taxon>
        <taxon>Albula</taxon>
    </lineage>
</organism>
<dbReference type="SMART" id="SM00181">
    <property type="entry name" value="EGF"/>
    <property type="match status" value="2"/>
</dbReference>
<evidence type="ECO:0000313" key="33">
    <source>
        <dbReference type="Proteomes" id="UP000829720"/>
    </source>
</evidence>
<dbReference type="SUPFAM" id="SSF57630">
    <property type="entry name" value="GLA-domain"/>
    <property type="match status" value="1"/>
</dbReference>
<dbReference type="GO" id="GO:0005509">
    <property type="term" value="F:calcium ion binding"/>
    <property type="evidence" value="ECO:0007669"/>
    <property type="project" value="InterPro"/>
</dbReference>
<evidence type="ECO:0000256" key="3">
    <source>
        <dbReference type="ARBA" id="ARBA00004613"/>
    </source>
</evidence>
<evidence type="ECO:0000256" key="8">
    <source>
        <dbReference type="ARBA" id="ARBA00022536"/>
    </source>
</evidence>
<evidence type="ECO:0000256" key="11">
    <source>
        <dbReference type="ARBA" id="ARBA00022696"/>
    </source>
</evidence>
<dbReference type="InterPro" id="IPR050442">
    <property type="entry name" value="Peptidase_S1_coag_factors"/>
</dbReference>
<evidence type="ECO:0000256" key="27">
    <source>
        <dbReference type="SAM" id="MobiDB-lite"/>
    </source>
</evidence>